<dbReference type="GeneID" id="59299554"/>
<dbReference type="AlphaFoldDB" id="A0A8H5V6H7"/>
<dbReference type="RefSeq" id="XP_037198903.1">
    <property type="nucleotide sequence ID" value="XM_037347284.1"/>
</dbReference>
<reference evidence="1 2" key="1">
    <citation type="submission" date="2020-05" db="EMBL/GenBank/DDBJ databases">
        <title>Identification and distribution of gene clusters putatively required for synthesis of sphingolipid metabolism inhibitors in phylogenetically diverse species of the filamentous fungus Fusarium.</title>
        <authorList>
            <person name="Kim H.-S."/>
            <person name="Busman M."/>
            <person name="Brown D.W."/>
            <person name="Divon H."/>
            <person name="Uhlig S."/>
            <person name="Proctor R.H."/>
        </authorList>
    </citation>
    <scope>NUCLEOTIDE SEQUENCE [LARGE SCALE GENOMIC DNA]</scope>
    <source>
        <strain evidence="1 2">NRRL 66243</strain>
    </source>
</reference>
<organism evidence="1 2">
    <name type="scientific">Fusarium tjaetaba</name>
    <dbReference type="NCBI Taxonomy" id="1567544"/>
    <lineage>
        <taxon>Eukaryota</taxon>
        <taxon>Fungi</taxon>
        <taxon>Dikarya</taxon>
        <taxon>Ascomycota</taxon>
        <taxon>Pezizomycotina</taxon>
        <taxon>Sordariomycetes</taxon>
        <taxon>Hypocreomycetidae</taxon>
        <taxon>Hypocreales</taxon>
        <taxon>Nectriaceae</taxon>
        <taxon>Fusarium</taxon>
        <taxon>Fusarium fujikuroi species complex</taxon>
    </lineage>
</organism>
<sequence>MDAPKEKENDVLRVLQETLPHLEQTALPKSSPINRIEHPMICVDDQTVGFIEEGIGGATTRKTEHSLQ</sequence>
<evidence type="ECO:0000313" key="2">
    <source>
        <dbReference type="Proteomes" id="UP000530670"/>
    </source>
</evidence>
<dbReference type="Proteomes" id="UP000530670">
    <property type="component" value="Unassembled WGS sequence"/>
</dbReference>
<gene>
    <name evidence="1" type="ORF">FTJAE_14081</name>
</gene>
<protein>
    <submittedName>
        <fullName evidence="1">Uncharacterized protein</fullName>
    </submittedName>
</protein>
<dbReference type="EMBL" id="JAAQRI010000540">
    <property type="protein sequence ID" value="KAF5612361.1"/>
    <property type="molecule type" value="Genomic_DNA"/>
</dbReference>
<proteinExistence type="predicted"/>
<comment type="caution">
    <text evidence="1">The sequence shown here is derived from an EMBL/GenBank/DDBJ whole genome shotgun (WGS) entry which is preliminary data.</text>
</comment>
<name>A0A8H5V6H7_9HYPO</name>
<accession>A0A8H5V6H7</accession>
<evidence type="ECO:0000313" key="1">
    <source>
        <dbReference type="EMBL" id="KAF5612361.1"/>
    </source>
</evidence>
<keyword evidence="2" id="KW-1185">Reference proteome</keyword>